<sequence length="129" mass="15219">MPDDPNDKEQESKDFDFITAFSRRNSLPVPTKAHRHPCNARTRPLKLHFNSKEERDKFIVGFHRVKASDSTFSAISSKPRCRRDLTPPELETLRKSRKFVYDENSKAKKSLYIIHDIYYKHNSNPRPFV</sequence>
<keyword evidence="2" id="KW-1185">Reference proteome</keyword>
<name>A0A8R1ETU3_CAEJA</name>
<dbReference type="AlphaFoldDB" id="A0A8R1ETU3"/>
<protein>
    <submittedName>
        <fullName evidence="1">Uncharacterized protein</fullName>
    </submittedName>
</protein>
<reference evidence="1" key="2">
    <citation type="submission" date="2022-06" db="UniProtKB">
        <authorList>
            <consortium name="EnsemblMetazoa"/>
        </authorList>
    </citation>
    <scope>IDENTIFICATION</scope>
    <source>
        <strain evidence="1">DF5081</strain>
    </source>
</reference>
<accession>A0A8R1ETU3</accession>
<dbReference type="Proteomes" id="UP000005237">
    <property type="component" value="Unassembled WGS sequence"/>
</dbReference>
<reference evidence="2" key="1">
    <citation type="submission" date="2010-08" db="EMBL/GenBank/DDBJ databases">
        <authorList>
            <consortium name="Caenorhabditis japonica Sequencing Consortium"/>
            <person name="Wilson R.K."/>
        </authorList>
    </citation>
    <scope>NUCLEOTIDE SEQUENCE [LARGE SCALE GENOMIC DNA]</scope>
    <source>
        <strain evidence="2">DF5081</strain>
    </source>
</reference>
<evidence type="ECO:0000313" key="1">
    <source>
        <dbReference type="EnsemblMetazoa" id="CJA41816.1"/>
    </source>
</evidence>
<organism evidence="1 2">
    <name type="scientific">Caenorhabditis japonica</name>
    <dbReference type="NCBI Taxonomy" id="281687"/>
    <lineage>
        <taxon>Eukaryota</taxon>
        <taxon>Metazoa</taxon>
        <taxon>Ecdysozoa</taxon>
        <taxon>Nematoda</taxon>
        <taxon>Chromadorea</taxon>
        <taxon>Rhabditida</taxon>
        <taxon>Rhabditina</taxon>
        <taxon>Rhabditomorpha</taxon>
        <taxon>Rhabditoidea</taxon>
        <taxon>Rhabditidae</taxon>
        <taxon>Peloderinae</taxon>
        <taxon>Caenorhabditis</taxon>
    </lineage>
</organism>
<proteinExistence type="predicted"/>
<dbReference type="EnsemblMetazoa" id="CJA41816.1">
    <property type="protein sequence ID" value="CJA41816.1"/>
    <property type="gene ID" value="WBGene00217664"/>
</dbReference>
<evidence type="ECO:0000313" key="2">
    <source>
        <dbReference type="Proteomes" id="UP000005237"/>
    </source>
</evidence>